<feature type="repeat" description="ANK" evidence="3">
    <location>
        <begin position="122"/>
        <end position="154"/>
    </location>
</feature>
<feature type="region of interest" description="Disordered" evidence="4">
    <location>
        <begin position="528"/>
        <end position="551"/>
    </location>
</feature>
<dbReference type="Gene3D" id="1.25.40.20">
    <property type="entry name" value="Ankyrin repeat-containing domain"/>
    <property type="match status" value="3"/>
</dbReference>
<dbReference type="STRING" id="1884261.A0A5C3QV82"/>
<dbReference type="AlphaFoldDB" id="A0A5C3QV82"/>
<dbReference type="EMBL" id="ML178816">
    <property type="protein sequence ID" value="TFL05953.1"/>
    <property type="molecule type" value="Genomic_DNA"/>
</dbReference>
<keyword evidence="2 3" id="KW-0040">ANK repeat</keyword>
<dbReference type="OrthoDB" id="341259at2759"/>
<feature type="compositionally biased region" description="Pro residues" evidence="4">
    <location>
        <begin position="316"/>
        <end position="331"/>
    </location>
</feature>
<dbReference type="Proteomes" id="UP000305067">
    <property type="component" value="Unassembled WGS sequence"/>
</dbReference>
<dbReference type="InterPro" id="IPR002110">
    <property type="entry name" value="Ankyrin_rpt"/>
</dbReference>
<evidence type="ECO:0000313" key="5">
    <source>
        <dbReference type="EMBL" id="TFL05953.1"/>
    </source>
</evidence>
<feature type="compositionally biased region" description="Polar residues" evidence="4">
    <location>
        <begin position="292"/>
        <end position="315"/>
    </location>
</feature>
<evidence type="ECO:0000256" key="2">
    <source>
        <dbReference type="ARBA" id="ARBA00023043"/>
    </source>
</evidence>
<feature type="compositionally biased region" description="Polar residues" evidence="4">
    <location>
        <begin position="415"/>
        <end position="453"/>
    </location>
</feature>
<feature type="repeat" description="ANK" evidence="3">
    <location>
        <begin position="155"/>
        <end position="187"/>
    </location>
</feature>
<dbReference type="PROSITE" id="PS50088">
    <property type="entry name" value="ANK_REPEAT"/>
    <property type="match status" value="2"/>
</dbReference>
<dbReference type="PANTHER" id="PTHR24171">
    <property type="entry name" value="ANKYRIN REPEAT DOMAIN-CONTAINING PROTEIN 39-RELATED"/>
    <property type="match status" value="1"/>
</dbReference>
<dbReference type="Pfam" id="PF12796">
    <property type="entry name" value="Ank_2"/>
    <property type="match status" value="1"/>
</dbReference>
<organism evidence="5 6">
    <name type="scientific">Pterulicium gracile</name>
    <dbReference type="NCBI Taxonomy" id="1884261"/>
    <lineage>
        <taxon>Eukaryota</taxon>
        <taxon>Fungi</taxon>
        <taxon>Dikarya</taxon>
        <taxon>Basidiomycota</taxon>
        <taxon>Agaricomycotina</taxon>
        <taxon>Agaricomycetes</taxon>
        <taxon>Agaricomycetidae</taxon>
        <taxon>Agaricales</taxon>
        <taxon>Pleurotineae</taxon>
        <taxon>Pterulaceae</taxon>
        <taxon>Pterulicium</taxon>
    </lineage>
</organism>
<evidence type="ECO:0000313" key="6">
    <source>
        <dbReference type="Proteomes" id="UP000305067"/>
    </source>
</evidence>
<reference evidence="5 6" key="1">
    <citation type="journal article" date="2019" name="Nat. Ecol. Evol.">
        <title>Megaphylogeny resolves global patterns of mushroom evolution.</title>
        <authorList>
            <person name="Varga T."/>
            <person name="Krizsan K."/>
            <person name="Foldi C."/>
            <person name="Dima B."/>
            <person name="Sanchez-Garcia M."/>
            <person name="Sanchez-Ramirez S."/>
            <person name="Szollosi G.J."/>
            <person name="Szarkandi J.G."/>
            <person name="Papp V."/>
            <person name="Albert L."/>
            <person name="Andreopoulos W."/>
            <person name="Angelini C."/>
            <person name="Antonin V."/>
            <person name="Barry K.W."/>
            <person name="Bougher N.L."/>
            <person name="Buchanan P."/>
            <person name="Buyck B."/>
            <person name="Bense V."/>
            <person name="Catcheside P."/>
            <person name="Chovatia M."/>
            <person name="Cooper J."/>
            <person name="Damon W."/>
            <person name="Desjardin D."/>
            <person name="Finy P."/>
            <person name="Geml J."/>
            <person name="Haridas S."/>
            <person name="Hughes K."/>
            <person name="Justo A."/>
            <person name="Karasinski D."/>
            <person name="Kautmanova I."/>
            <person name="Kiss B."/>
            <person name="Kocsube S."/>
            <person name="Kotiranta H."/>
            <person name="LaButti K.M."/>
            <person name="Lechner B.E."/>
            <person name="Liimatainen K."/>
            <person name="Lipzen A."/>
            <person name="Lukacs Z."/>
            <person name="Mihaltcheva S."/>
            <person name="Morgado L.N."/>
            <person name="Niskanen T."/>
            <person name="Noordeloos M.E."/>
            <person name="Ohm R.A."/>
            <person name="Ortiz-Santana B."/>
            <person name="Ovrebo C."/>
            <person name="Racz N."/>
            <person name="Riley R."/>
            <person name="Savchenko A."/>
            <person name="Shiryaev A."/>
            <person name="Soop K."/>
            <person name="Spirin V."/>
            <person name="Szebenyi C."/>
            <person name="Tomsovsky M."/>
            <person name="Tulloss R.E."/>
            <person name="Uehling J."/>
            <person name="Grigoriev I.V."/>
            <person name="Vagvolgyi C."/>
            <person name="Papp T."/>
            <person name="Martin F.M."/>
            <person name="Miettinen O."/>
            <person name="Hibbett D.S."/>
            <person name="Nagy L.G."/>
        </authorList>
    </citation>
    <scope>NUCLEOTIDE SEQUENCE [LARGE SCALE GENOMIC DNA]</scope>
    <source>
        <strain evidence="5 6">CBS 309.79</strain>
    </source>
</reference>
<feature type="region of interest" description="Disordered" evidence="4">
    <location>
        <begin position="213"/>
        <end position="351"/>
    </location>
</feature>
<name>A0A5C3QV82_9AGAR</name>
<evidence type="ECO:0000256" key="1">
    <source>
        <dbReference type="ARBA" id="ARBA00022737"/>
    </source>
</evidence>
<dbReference type="SUPFAM" id="SSF48403">
    <property type="entry name" value="Ankyrin repeat"/>
    <property type="match status" value="1"/>
</dbReference>
<keyword evidence="1" id="KW-0677">Repeat</keyword>
<dbReference type="SMART" id="SM00248">
    <property type="entry name" value="ANK"/>
    <property type="match status" value="3"/>
</dbReference>
<dbReference type="PRINTS" id="PR01415">
    <property type="entry name" value="ANKYRIN"/>
</dbReference>
<feature type="region of interest" description="Disordered" evidence="4">
    <location>
        <begin position="363"/>
        <end position="471"/>
    </location>
</feature>
<keyword evidence="6" id="KW-1185">Reference proteome</keyword>
<evidence type="ECO:0000256" key="4">
    <source>
        <dbReference type="SAM" id="MobiDB-lite"/>
    </source>
</evidence>
<protein>
    <submittedName>
        <fullName evidence="5">Ankyrin repeat-containing domain protein</fullName>
    </submittedName>
</protein>
<dbReference type="InterPro" id="IPR036770">
    <property type="entry name" value="Ankyrin_rpt-contain_sf"/>
</dbReference>
<dbReference type="PROSITE" id="PS50297">
    <property type="entry name" value="ANK_REP_REGION"/>
    <property type="match status" value="2"/>
</dbReference>
<proteinExistence type="predicted"/>
<gene>
    <name evidence="5" type="ORF">BDV98DRAFT_499986</name>
</gene>
<sequence>MAEKDPSARLRRAVKDNNLFLVKRLLQRTDMRNPDPATRRYTSLGWAAVLGHEETFEYLLAHGHDDEELSRDSENNTIFMLLADQQLPSTHTDTDAAVRMARMYYDRYSEHEPEIMDWSNTQGRTALHIAALKGNEELVRLLCDLGADFDLADNLGNTPLHYASSWNHVPIVQLLIERGCQYLTKNNENCTASDYAYSHTTQETLENAARVRYEDNKRSRSRNALAQHAAARNSEWLDDEVPTPTMSPSPTKRQAALPAIPPLPSNHHRDNSATTRSASHSTASSVDAAPYQSRSSPLQLPSGNPRSRSTSGQSSPRPPPLQNGSFAPPPSSLSRTHNAPPGKVSKQVVDRMRERDADAIEKYMNRARSGSASTDTKSQSGSNFSSVGQPSQVDELTQMQTFPKSGATTPRRLRSSVSASQLRLGSTVASPSPSAVQQPNGETRSRAGTNPSNIRPAMTLHNSSSSAGGDQSRVWHQSVFEEPESFTGPPSQYATFPEPPMEQDAYTPTMSSRRIGFHNLLPSKTSLDSSSYIVDRSTHRRGVSATSMRSG</sequence>
<accession>A0A5C3QV82</accession>
<feature type="compositionally biased region" description="Polar residues" evidence="4">
    <location>
        <begin position="460"/>
        <end position="469"/>
    </location>
</feature>
<evidence type="ECO:0000256" key="3">
    <source>
        <dbReference type="PROSITE-ProRule" id="PRU00023"/>
    </source>
</evidence>
<feature type="compositionally biased region" description="Polar residues" evidence="4">
    <location>
        <begin position="368"/>
        <end position="408"/>
    </location>
</feature>
<feature type="compositionally biased region" description="Low complexity" evidence="4">
    <location>
        <begin position="272"/>
        <end position="289"/>
    </location>
</feature>